<keyword evidence="7" id="KW-1185">Reference proteome</keyword>
<dbReference type="SUPFAM" id="SSF57959">
    <property type="entry name" value="Leucine zipper domain"/>
    <property type="match status" value="1"/>
</dbReference>
<comment type="subcellular location">
    <subcellularLocation>
        <location evidence="2">Cytoplasm</location>
    </subcellularLocation>
    <subcellularLocation>
        <location evidence="1">Nucleus</location>
    </subcellularLocation>
</comment>
<feature type="compositionally biased region" description="Low complexity" evidence="4">
    <location>
        <begin position="187"/>
        <end position="204"/>
    </location>
</feature>
<dbReference type="PROSITE" id="PS00036">
    <property type="entry name" value="BZIP_BASIC"/>
    <property type="match status" value="1"/>
</dbReference>
<dbReference type="Gene3D" id="1.10.238.100">
    <property type="entry name" value="YAP1 redox domain. Chain B"/>
    <property type="match status" value="1"/>
</dbReference>
<dbReference type="PANTHER" id="PTHR40621">
    <property type="entry name" value="TRANSCRIPTION FACTOR KAPC-RELATED"/>
    <property type="match status" value="1"/>
</dbReference>
<dbReference type="SMART" id="SM00338">
    <property type="entry name" value="BRLZ"/>
    <property type="match status" value="1"/>
</dbReference>
<gene>
    <name evidence="6" type="primary">CAP1</name>
    <name evidence="6" type="ORF">CAAN4_G13740</name>
</gene>
<name>A0ABP0EMQ0_9ASCO</name>
<dbReference type="EMBL" id="OZ004259">
    <property type="protein sequence ID" value="CAK7918553.1"/>
    <property type="molecule type" value="Genomic_DNA"/>
</dbReference>
<accession>A0ABP0EMQ0</accession>
<evidence type="ECO:0000256" key="3">
    <source>
        <dbReference type="ARBA" id="ARBA00023242"/>
    </source>
</evidence>
<feature type="region of interest" description="Disordered" evidence="4">
    <location>
        <begin position="365"/>
        <end position="395"/>
    </location>
</feature>
<dbReference type="PANTHER" id="PTHR40621:SF6">
    <property type="entry name" value="AP-1-LIKE TRANSCRIPTION FACTOR YAP1-RELATED"/>
    <property type="match status" value="1"/>
</dbReference>
<dbReference type="CDD" id="cd14688">
    <property type="entry name" value="bZIP_YAP"/>
    <property type="match status" value="1"/>
</dbReference>
<evidence type="ECO:0000256" key="4">
    <source>
        <dbReference type="SAM" id="MobiDB-lite"/>
    </source>
</evidence>
<protein>
    <submittedName>
        <fullName evidence="6">AP-1-like transcription factor Cap1p</fullName>
    </submittedName>
</protein>
<dbReference type="PROSITE" id="PS50217">
    <property type="entry name" value="BZIP"/>
    <property type="match status" value="1"/>
</dbReference>
<dbReference type="Proteomes" id="UP001497600">
    <property type="component" value="Chromosome G"/>
</dbReference>
<dbReference type="Gene3D" id="1.20.5.170">
    <property type="match status" value="1"/>
</dbReference>
<proteinExistence type="predicted"/>
<feature type="compositionally biased region" description="Polar residues" evidence="4">
    <location>
        <begin position="365"/>
        <end position="379"/>
    </location>
</feature>
<organism evidence="6 7">
    <name type="scientific">[Candida] anglica</name>
    <dbReference type="NCBI Taxonomy" id="148631"/>
    <lineage>
        <taxon>Eukaryota</taxon>
        <taxon>Fungi</taxon>
        <taxon>Dikarya</taxon>
        <taxon>Ascomycota</taxon>
        <taxon>Saccharomycotina</taxon>
        <taxon>Pichiomycetes</taxon>
        <taxon>Debaryomycetaceae</taxon>
        <taxon>Kurtzmaniella</taxon>
    </lineage>
</organism>
<feature type="compositionally biased region" description="Low complexity" evidence="4">
    <location>
        <begin position="124"/>
        <end position="140"/>
    </location>
</feature>
<sequence>MADVKRNISEVGLADSHDDKKQHQTKPGRKPIETVPKSKRTAQNRAAQRAYRERKEQRMKDLEDKVKSLENETIRATTESDFLKAQVDVLKSELARYRGTTDFSDLKLPTKVGHLSNPVGHKNSTTSSSGSLSGLSSSHTSPEEDPKNGISVSFPWSKNNLPTNKYSLPDLVGGSSSSTSPLDNTLVSPESSNSISSTSNPNTVNSLQYENLDFGIKFEEQSNPFCAQLTDGVCGTKECPVPKCKTETVQSTTTDSPFTSLADFKDPKHSENYMNDPFFNGDANDFTYPDVLTSNTIPSATNDPLSFLNDDNFDVSLAFGDNFKQPHLDSYDPISQLTTEESIYDPLKDQKNTVESFDFNEYVNTATSNSDKPTVNSLSPDIKSEDEDEVVPAPEETVRCSEIWDRITSHPKYTDIDIDSLCNELKSKAKCSEKGVVINSSDVNQLLERSAERKI</sequence>
<dbReference type="InterPro" id="IPR023167">
    <property type="entry name" value="Yap1_redox_dom_sf"/>
</dbReference>
<dbReference type="InterPro" id="IPR004827">
    <property type="entry name" value="bZIP"/>
</dbReference>
<feature type="region of interest" description="Disordered" evidence="4">
    <location>
        <begin position="104"/>
        <end position="153"/>
    </location>
</feature>
<evidence type="ECO:0000256" key="2">
    <source>
        <dbReference type="ARBA" id="ARBA00004496"/>
    </source>
</evidence>
<feature type="region of interest" description="Disordered" evidence="4">
    <location>
        <begin position="1"/>
        <end position="77"/>
    </location>
</feature>
<keyword evidence="3" id="KW-0539">Nucleus</keyword>
<feature type="region of interest" description="Disordered" evidence="4">
    <location>
        <begin position="172"/>
        <end position="204"/>
    </location>
</feature>
<feature type="compositionally biased region" description="Basic and acidic residues" evidence="4">
    <location>
        <begin position="50"/>
        <end position="73"/>
    </location>
</feature>
<dbReference type="InterPro" id="IPR046347">
    <property type="entry name" value="bZIP_sf"/>
</dbReference>
<dbReference type="SUPFAM" id="SSF111430">
    <property type="entry name" value="YAP1 redox domain"/>
    <property type="match status" value="1"/>
</dbReference>
<dbReference type="InterPro" id="IPR050936">
    <property type="entry name" value="AP-1-like"/>
</dbReference>
<evidence type="ECO:0000256" key="1">
    <source>
        <dbReference type="ARBA" id="ARBA00004123"/>
    </source>
</evidence>
<dbReference type="Pfam" id="PF08601">
    <property type="entry name" value="PAP1"/>
    <property type="match status" value="1"/>
</dbReference>
<dbReference type="Pfam" id="PF00170">
    <property type="entry name" value="bZIP_1"/>
    <property type="match status" value="1"/>
</dbReference>
<evidence type="ECO:0000313" key="7">
    <source>
        <dbReference type="Proteomes" id="UP001497600"/>
    </source>
</evidence>
<feature type="domain" description="BZIP" evidence="5">
    <location>
        <begin position="34"/>
        <end position="97"/>
    </location>
</feature>
<evidence type="ECO:0000259" key="5">
    <source>
        <dbReference type="PROSITE" id="PS50217"/>
    </source>
</evidence>
<evidence type="ECO:0000313" key="6">
    <source>
        <dbReference type="EMBL" id="CAK7918553.1"/>
    </source>
</evidence>
<dbReference type="InterPro" id="IPR013910">
    <property type="entry name" value="TF_PAP1"/>
</dbReference>
<feature type="compositionally biased region" description="Polar residues" evidence="4">
    <location>
        <begin position="174"/>
        <end position="186"/>
    </location>
</feature>
<reference evidence="6 7" key="1">
    <citation type="submission" date="2024-01" db="EMBL/GenBank/DDBJ databases">
        <authorList>
            <consortium name="Genoscope - CEA"/>
            <person name="William W."/>
        </authorList>
    </citation>
    <scope>NUCLEOTIDE SEQUENCE [LARGE SCALE GENOMIC DNA]</scope>
    <source>
        <strain evidence="6 7">29B2s-10</strain>
    </source>
</reference>